<name>C0Q5B9_SALPC</name>
<gene>
    <name evidence="4" type="ordered locus">SPC_4413</name>
</gene>
<protein>
    <submittedName>
        <fullName evidence="4">Uncharacterized protein</fullName>
    </submittedName>
</protein>
<keyword evidence="3" id="KW-0812">Transmembrane</keyword>
<accession>C0Q5B9</accession>
<evidence type="ECO:0000313" key="4">
    <source>
        <dbReference type="EMBL" id="ACN48466.1"/>
    </source>
</evidence>
<organism evidence="4 5">
    <name type="scientific">Salmonella paratyphi C (strain RKS4594)</name>
    <dbReference type="NCBI Taxonomy" id="476213"/>
    <lineage>
        <taxon>Bacteria</taxon>
        <taxon>Pseudomonadati</taxon>
        <taxon>Pseudomonadota</taxon>
        <taxon>Gammaproteobacteria</taxon>
        <taxon>Enterobacterales</taxon>
        <taxon>Enterobacteriaceae</taxon>
        <taxon>Salmonella</taxon>
    </lineage>
</organism>
<feature type="transmembrane region" description="Helical" evidence="3">
    <location>
        <begin position="79"/>
        <end position="101"/>
    </location>
</feature>
<proteinExistence type="predicted"/>
<feature type="coiled-coil region" evidence="1">
    <location>
        <begin position="152"/>
        <end position="179"/>
    </location>
</feature>
<evidence type="ECO:0000256" key="3">
    <source>
        <dbReference type="SAM" id="Phobius"/>
    </source>
</evidence>
<keyword evidence="3" id="KW-1133">Transmembrane helix</keyword>
<evidence type="ECO:0000256" key="2">
    <source>
        <dbReference type="SAM" id="MobiDB-lite"/>
    </source>
</evidence>
<evidence type="ECO:0000313" key="5">
    <source>
        <dbReference type="Proteomes" id="UP000001599"/>
    </source>
</evidence>
<dbReference type="HOGENOM" id="CLU_955968_0_0_6"/>
<dbReference type="EMBL" id="CP000857">
    <property type="protein sequence ID" value="ACN48466.1"/>
    <property type="molecule type" value="Genomic_DNA"/>
</dbReference>
<reference evidence="4 5" key="1">
    <citation type="journal article" date="2009" name="PLoS ONE">
        <title>Salmonella paratyphi C: genetic divergence from Salmonella choleraesuis and pathogenic convergence with Salmonella typhi.</title>
        <authorList>
            <person name="Liu W.-Q."/>
            <person name="Feng Y."/>
            <person name="Wang Y."/>
            <person name="Zou Q.-H."/>
            <person name="Chen F."/>
            <person name="Guo J.-T."/>
            <person name="Peng Y.-H."/>
            <person name="Jin Y."/>
            <person name="Li Y.-G."/>
            <person name="Hu S.-N."/>
            <person name="Johnston R.N."/>
            <person name="Liu G.-R."/>
            <person name="Liu S.-L."/>
        </authorList>
    </citation>
    <scope>NUCLEOTIDE SEQUENCE [LARGE SCALE GENOMIC DNA]</scope>
    <source>
        <strain evidence="4 5">RKS4594</strain>
    </source>
</reference>
<dbReference type="Proteomes" id="UP000001599">
    <property type="component" value="Chromosome"/>
</dbReference>
<feature type="region of interest" description="Disordered" evidence="2">
    <location>
        <begin position="225"/>
        <end position="246"/>
    </location>
</feature>
<dbReference type="AlphaFoldDB" id="C0Q5B9"/>
<evidence type="ECO:0000256" key="1">
    <source>
        <dbReference type="SAM" id="Coils"/>
    </source>
</evidence>
<dbReference type="KEGG" id="sei:SPC_4413"/>
<sequence>MAKTVFRRTYTMTTTTASSVDIPSDNDLPLSAHLTEPAEPAIDTSDITVTPDTSAQSAAYRLGGKRSRLWHPSSDRRSLIFKVSSVLVYCLLLGAVLFLWLTVRQQQIQLTTLDAAFRSGQLQTLPDRMQAIEDRQQQFVPKLQGEKWQLRLSEQELRLTAFEQQLSSLVTEVKETQAATARAVAREDETGMKLDAVHKALTEQTSRIDTLASWKDTWSKRTVATATKATPSPGGGQSAAKKSSKPRVIKPPFTLVSIERRGGQAYAVILPAGNSGWTQLRMVSPGESLSGWVLVNISGNQAEFQVNGQVQRLTL</sequence>
<keyword evidence="3" id="KW-0472">Membrane</keyword>
<keyword evidence="1" id="KW-0175">Coiled coil</keyword>